<proteinExistence type="predicted"/>
<evidence type="ECO:0000313" key="2">
    <source>
        <dbReference type="EMBL" id="KAL0132316.1"/>
    </source>
</evidence>
<protein>
    <recommendedName>
        <fullName evidence="4">Kielin/chordin-like protein</fullName>
    </recommendedName>
</protein>
<name>A0AAW2GYV6_9HYME</name>
<evidence type="ECO:0000256" key="1">
    <source>
        <dbReference type="SAM" id="SignalP"/>
    </source>
</evidence>
<keyword evidence="1" id="KW-0732">Signal</keyword>
<dbReference type="Proteomes" id="UP001430953">
    <property type="component" value="Unassembled WGS sequence"/>
</dbReference>
<dbReference type="AlphaFoldDB" id="A0AAW2GYV6"/>
<gene>
    <name evidence="2" type="ORF">PUN28_000241</name>
</gene>
<evidence type="ECO:0000313" key="3">
    <source>
        <dbReference type="Proteomes" id="UP001430953"/>
    </source>
</evidence>
<reference evidence="2 3" key="1">
    <citation type="submission" date="2023-03" db="EMBL/GenBank/DDBJ databases">
        <title>High recombination rates correlate with genetic variation in Cardiocondyla obscurior ants.</title>
        <authorList>
            <person name="Errbii M."/>
        </authorList>
    </citation>
    <scope>NUCLEOTIDE SEQUENCE [LARGE SCALE GENOMIC DNA]</scope>
    <source>
        <strain evidence="2">Alpha-2009</strain>
        <tissue evidence="2">Whole body</tissue>
    </source>
</reference>
<organism evidence="2 3">
    <name type="scientific">Cardiocondyla obscurior</name>
    <dbReference type="NCBI Taxonomy" id="286306"/>
    <lineage>
        <taxon>Eukaryota</taxon>
        <taxon>Metazoa</taxon>
        <taxon>Ecdysozoa</taxon>
        <taxon>Arthropoda</taxon>
        <taxon>Hexapoda</taxon>
        <taxon>Insecta</taxon>
        <taxon>Pterygota</taxon>
        <taxon>Neoptera</taxon>
        <taxon>Endopterygota</taxon>
        <taxon>Hymenoptera</taxon>
        <taxon>Apocrita</taxon>
        <taxon>Aculeata</taxon>
        <taxon>Formicoidea</taxon>
        <taxon>Formicidae</taxon>
        <taxon>Myrmicinae</taxon>
        <taxon>Cardiocondyla</taxon>
    </lineage>
</organism>
<feature type="signal peptide" evidence="1">
    <location>
        <begin position="1"/>
        <end position="24"/>
    </location>
</feature>
<comment type="caution">
    <text evidence="2">The sequence shown here is derived from an EMBL/GenBank/DDBJ whole genome shotgun (WGS) entry which is preliminary data.</text>
</comment>
<dbReference type="EMBL" id="JADYXP020000001">
    <property type="protein sequence ID" value="KAL0132316.1"/>
    <property type="molecule type" value="Genomic_DNA"/>
</dbReference>
<feature type="chain" id="PRO_5043441736" description="Kielin/chordin-like protein" evidence="1">
    <location>
        <begin position="25"/>
        <end position="319"/>
    </location>
</feature>
<evidence type="ECO:0008006" key="4">
    <source>
        <dbReference type="Google" id="ProtNLM"/>
    </source>
</evidence>
<keyword evidence="3" id="KW-1185">Reference proteome</keyword>
<accession>A0AAW2GYV6</accession>
<sequence>MSRRSFRSLTQICTYLTFIGFTVAVDQETCDQTKCPGPLGYYKVLGCTPVYKKESDCCATKYNCDHLKERSPTKCYVNGKEYEIGEKLREEDANPCDIGCFCAKGSDEIAVFVCAVVDCFQRPPKPNCYRRNSPLRCCYGEEICPENPEDRAICNVSGTVYKDGEYFNVEGEPDLNCVCQPGYEGKNIEPFCAKPKHPYCSPDFRKPYTIFKKCAPAYYSHETPQTDDCSLFSRCQSSDDFIISNGSNSTDENTDGEDGKNLDETDLCHFGNMTMRRGDELNLSTDVSVRCVKCVCEVPPTPTCQRLSDEECDRLPIQY</sequence>